<organism evidence="1 2">
    <name type="scientific">Daphnia magna</name>
    <dbReference type="NCBI Taxonomy" id="35525"/>
    <lineage>
        <taxon>Eukaryota</taxon>
        <taxon>Metazoa</taxon>
        <taxon>Ecdysozoa</taxon>
        <taxon>Arthropoda</taxon>
        <taxon>Crustacea</taxon>
        <taxon>Branchiopoda</taxon>
        <taxon>Diplostraca</taxon>
        <taxon>Cladocera</taxon>
        <taxon>Anomopoda</taxon>
        <taxon>Daphniidae</taxon>
        <taxon>Daphnia</taxon>
    </lineage>
</organism>
<dbReference type="Proteomes" id="UP001234178">
    <property type="component" value="Unassembled WGS sequence"/>
</dbReference>
<evidence type="ECO:0000313" key="2">
    <source>
        <dbReference type="Proteomes" id="UP001234178"/>
    </source>
</evidence>
<proteinExistence type="predicted"/>
<reference evidence="1 2" key="1">
    <citation type="journal article" date="2023" name="Nucleic Acids Res.">
        <title>The hologenome of Daphnia magna reveals possible DNA methylation and microbiome-mediated evolution of the host genome.</title>
        <authorList>
            <person name="Chaturvedi A."/>
            <person name="Li X."/>
            <person name="Dhandapani V."/>
            <person name="Marshall H."/>
            <person name="Kissane S."/>
            <person name="Cuenca-Cambronero M."/>
            <person name="Asole G."/>
            <person name="Calvet F."/>
            <person name="Ruiz-Romero M."/>
            <person name="Marangio P."/>
            <person name="Guigo R."/>
            <person name="Rago D."/>
            <person name="Mirbahai L."/>
            <person name="Eastwood N."/>
            <person name="Colbourne J.K."/>
            <person name="Zhou J."/>
            <person name="Mallon E."/>
            <person name="Orsini L."/>
        </authorList>
    </citation>
    <scope>NUCLEOTIDE SEQUENCE [LARGE SCALE GENOMIC DNA]</scope>
    <source>
        <strain evidence="1">LRV0_1</strain>
    </source>
</reference>
<sequence length="61" mass="7215">MVDKCDQRLSTREGRRSDGHIGQGWLLRIKKGYTYAIDNDINIYRQLEHTVPTKRLEEKVL</sequence>
<dbReference type="EMBL" id="JAOYFB010000001">
    <property type="protein sequence ID" value="KAK4004296.1"/>
    <property type="molecule type" value="Genomic_DNA"/>
</dbReference>
<evidence type="ECO:0000313" key="1">
    <source>
        <dbReference type="EMBL" id="KAK4004296.1"/>
    </source>
</evidence>
<comment type="caution">
    <text evidence="1">The sequence shown here is derived from an EMBL/GenBank/DDBJ whole genome shotgun (WGS) entry which is preliminary data.</text>
</comment>
<name>A0ABQ9YUG0_9CRUS</name>
<accession>A0ABQ9YUG0</accession>
<keyword evidence="2" id="KW-1185">Reference proteome</keyword>
<gene>
    <name evidence="1" type="ORF">OUZ56_006036</name>
</gene>
<protein>
    <submittedName>
        <fullName evidence="1">Uncharacterized protein</fullName>
    </submittedName>
</protein>